<evidence type="ECO:0000313" key="2">
    <source>
        <dbReference type="EMBL" id="CAD7402013.1"/>
    </source>
</evidence>
<gene>
    <name evidence="2" type="ORF">TPSB3V08_LOCUS3388</name>
</gene>
<proteinExistence type="predicted"/>
<dbReference type="EMBL" id="OD001477">
    <property type="protein sequence ID" value="CAD7402013.1"/>
    <property type="molecule type" value="Genomic_DNA"/>
</dbReference>
<evidence type="ECO:0000256" key="1">
    <source>
        <dbReference type="SAM" id="MobiDB-lite"/>
    </source>
</evidence>
<organism evidence="2">
    <name type="scientific">Timema poppense</name>
    <name type="common">Walking stick</name>
    <dbReference type="NCBI Taxonomy" id="170557"/>
    <lineage>
        <taxon>Eukaryota</taxon>
        <taxon>Metazoa</taxon>
        <taxon>Ecdysozoa</taxon>
        <taxon>Arthropoda</taxon>
        <taxon>Hexapoda</taxon>
        <taxon>Insecta</taxon>
        <taxon>Pterygota</taxon>
        <taxon>Neoptera</taxon>
        <taxon>Polyneoptera</taxon>
        <taxon>Phasmatodea</taxon>
        <taxon>Timematodea</taxon>
        <taxon>Timematoidea</taxon>
        <taxon>Timematidae</taxon>
        <taxon>Timema</taxon>
    </lineage>
</organism>
<accession>A0A7R9CV05</accession>
<protein>
    <submittedName>
        <fullName evidence="2">Uncharacterized protein</fullName>
    </submittedName>
</protein>
<sequence length="102" mass="10944">MTAVHDILAIPSQSSKMQKSPRKKTQKYSIIGSPSSNSKNADATLKHFAEKFTKIMTPTPCRLGGEWTSVFVSAPVRPGEQTSMSGSGLAYPDSGSFCPGFM</sequence>
<reference evidence="2" key="1">
    <citation type="submission" date="2020-11" db="EMBL/GenBank/DDBJ databases">
        <authorList>
            <person name="Tran Van P."/>
        </authorList>
    </citation>
    <scope>NUCLEOTIDE SEQUENCE</scope>
</reference>
<feature type="region of interest" description="Disordered" evidence="1">
    <location>
        <begin position="1"/>
        <end position="42"/>
    </location>
</feature>
<dbReference type="AlphaFoldDB" id="A0A7R9CV05"/>
<name>A0A7R9CV05_TIMPO</name>
<feature type="compositionally biased region" description="Polar residues" evidence="1">
    <location>
        <begin position="32"/>
        <end position="41"/>
    </location>
</feature>